<sequence length="313" mass="34298">MHKIAVLALNDVVPLDFGIAYQVFALATQPDGRKAYEVEVCAPERTIRAASFDMQVRYGLDRLALAQTIVIPGSEDPFGVVPEAVKIALREAHIRGARLASICTGAFILAASGLLVGKRAATHWRFSEDLARLHPEIKVEPNVLFVDEGSIVTSAGASAGLDMCLHLVRRDYGQSVAANTARLAVAPLYRDGGQAQFIRQELPGSPTSLMPLIEWMRDNLSSSHTVDDLAARAKMSSRTFARRFQEQTGTTPLQWLLSARIGRARELLEESEVSIDQTALLSGFGSAVTFRSRFRRVVGLTPTEYRRRFSSAS</sequence>
<dbReference type="GO" id="GO:0003700">
    <property type="term" value="F:DNA-binding transcription factor activity"/>
    <property type="evidence" value="ECO:0007669"/>
    <property type="project" value="InterPro"/>
</dbReference>
<evidence type="ECO:0000256" key="2">
    <source>
        <dbReference type="ARBA" id="ARBA00023125"/>
    </source>
</evidence>
<evidence type="ECO:0000256" key="3">
    <source>
        <dbReference type="ARBA" id="ARBA00023163"/>
    </source>
</evidence>
<dbReference type="InterPro" id="IPR002818">
    <property type="entry name" value="DJ-1/PfpI"/>
</dbReference>
<evidence type="ECO:0000313" key="5">
    <source>
        <dbReference type="EMBL" id="NWC18120.1"/>
    </source>
</evidence>
<gene>
    <name evidence="5" type="ORF">HX845_31000</name>
</gene>
<comment type="caution">
    <text evidence="5">The sequence shown here is derived from an EMBL/GenBank/DDBJ whole genome shotgun (WGS) entry which is preliminary data.</text>
</comment>
<dbReference type="Pfam" id="PF12833">
    <property type="entry name" value="HTH_18"/>
    <property type="match status" value="1"/>
</dbReference>
<dbReference type="PANTHER" id="PTHR43130:SF3">
    <property type="entry name" value="HTH-TYPE TRANSCRIPTIONAL REGULATOR RV1931C"/>
    <property type="match status" value="1"/>
</dbReference>
<name>A0A7Y7Y5C6_9PSED</name>
<keyword evidence="1" id="KW-0805">Transcription regulation</keyword>
<dbReference type="EMBL" id="JACAQE010000012">
    <property type="protein sequence ID" value="NWC18120.1"/>
    <property type="molecule type" value="Genomic_DNA"/>
</dbReference>
<protein>
    <submittedName>
        <fullName evidence="5">Helix-turn-helix domain-containing protein</fullName>
    </submittedName>
</protein>
<dbReference type="PANTHER" id="PTHR43130">
    <property type="entry name" value="ARAC-FAMILY TRANSCRIPTIONAL REGULATOR"/>
    <property type="match status" value="1"/>
</dbReference>
<dbReference type="GO" id="GO:0009893">
    <property type="term" value="P:positive regulation of metabolic process"/>
    <property type="evidence" value="ECO:0007669"/>
    <property type="project" value="UniProtKB-ARBA"/>
</dbReference>
<dbReference type="Pfam" id="PF01965">
    <property type="entry name" value="DJ-1_PfpI"/>
    <property type="match status" value="1"/>
</dbReference>
<dbReference type="GO" id="GO:0043565">
    <property type="term" value="F:sequence-specific DNA binding"/>
    <property type="evidence" value="ECO:0007669"/>
    <property type="project" value="InterPro"/>
</dbReference>
<evidence type="ECO:0000256" key="1">
    <source>
        <dbReference type="ARBA" id="ARBA00023015"/>
    </source>
</evidence>
<feature type="domain" description="HTH araC/xylS-type" evidence="4">
    <location>
        <begin position="210"/>
        <end position="308"/>
    </location>
</feature>
<dbReference type="PROSITE" id="PS01124">
    <property type="entry name" value="HTH_ARAC_FAMILY_2"/>
    <property type="match status" value="1"/>
</dbReference>
<accession>A0A7Y7Y5C6</accession>
<organism evidence="5 6">
    <name type="scientific">Pseudomonas gingeri</name>
    <dbReference type="NCBI Taxonomy" id="117681"/>
    <lineage>
        <taxon>Bacteria</taxon>
        <taxon>Pseudomonadati</taxon>
        <taxon>Pseudomonadota</taxon>
        <taxon>Gammaproteobacteria</taxon>
        <taxon>Pseudomonadales</taxon>
        <taxon>Pseudomonadaceae</taxon>
        <taxon>Pseudomonas</taxon>
    </lineage>
</organism>
<dbReference type="SUPFAM" id="SSF52317">
    <property type="entry name" value="Class I glutamine amidotransferase-like"/>
    <property type="match status" value="1"/>
</dbReference>
<dbReference type="InterPro" id="IPR018062">
    <property type="entry name" value="HTH_AraC-typ_CS"/>
</dbReference>
<proteinExistence type="predicted"/>
<dbReference type="CDD" id="cd03137">
    <property type="entry name" value="GATase1_AraC_1"/>
    <property type="match status" value="1"/>
</dbReference>
<dbReference type="InterPro" id="IPR018060">
    <property type="entry name" value="HTH_AraC"/>
</dbReference>
<dbReference type="PROSITE" id="PS00041">
    <property type="entry name" value="HTH_ARAC_FAMILY_1"/>
    <property type="match status" value="1"/>
</dbReference>
<reference evidence="5 6" key="1">
    <citation type="submission" date="2020-04" db="EMBL/GenBank/DDBJ databases">
        <title>Molecular characterization of pseudomonads from Agaricus bisporus reveal novel blotch 2 pathogens in Western Europe.</title>
        <authorList>
            <person name="Taparia T."/>
            <person name="Krijger M."/>
            <person name="Haynes E."/>
            <person name="Elpinstone J.G."/>
            <person name="Noble R."/>
            <person name="Van Der Wolf J."/>
        </authorList>
    </citation>
    <scope>NUCLEOTIDE SEQUENCE [LARGE SCALE GENOMIC DNA]</scope>
    <source>
        <strain evidence="5 6">IPO3738</strain>
    </source>
</reference>
<dbReference type="InterPro" id="IPR052158">
    <property type="entry name" value="INH-QAR"/>
</dbReference>
<keyword evidence="2" id="KW-0238">DNA-binding</keyword>
<dbReference type="InterPro" id="IPR029062">
    <property type="entry name" value="Class_I_gatase-like"/>
</dbReference>
<dbReference type="Proteomes" id="UP000517547">
    <property type="component" value="Unassembled WGS sequence"/>
</dbReference>
<dbReference type="Gene3D" id="3.40.50.880">
    <property type="match status" value="1"/>
</dbReference>
<dbReference type="Gene3D" id="1.10.10.60">
    <property type="entry name" value="Homeodomain-like"/>
    <property type="match status" value="1"/>
</dbReference>
<dbReference type="SMART" id="SM00342">
    <property type="entry name" value="HTH_ARAC"/>
    <property type="match status" value="1"/>
</dbReference>
<dbReference type="InterPro" id="IPR009057">
    <property type="entry name" value="Homeodomain-like_sf"/>
</dbReference>
<dbReference type="RefSeq" id="WP_017126759.1">
    <property type="nucleotide sequence ID" value="NZ_JACAOK010000017.1"/>
</dbReference>
<evidence type="ECO:0000313" key="6">
    <source>
        <dbReference type="Proteomes" id="UP000517547"/>
    </source>
</evidence>
<dbReference type="SUPFAM" id="SSF46689">
    <property type="entry name" value="Homeodomain-like"/>
    <property type="match status" value="2"/>
</dbReference>
<keyword evidence="3" id="KW-0804">Transcription</keyword>
<dbReference type="AlphaFoldDB" id="A0A7Y7Y5C6"/>
<evidence type="ECO:0000259" key="4">
    <source>
        <dbReference type="PROSITE" id="PS01124"/>
    </source>
</evidence>